<comment type="caution">
    <text evidence="9">The sequence shown here is derived from an EMBL/GenBank/DDBJ whole genome shotgun (WGS) entry which is preliminary data.</text>
</comment>
<keyword evidence="5 6" id="KW-0862">Zinc</keyword>
<feature type="domain" description="C3H1-type" evidence="8">
    <location>
        <begin position="268"/>
        <end position="290"/>
    </location>
</feature>
<evidence type="ECO:0000256" key="1">
    <source>
        <dbReference type="ARBA" id="ARBA00022553"/>
    </source>
</evidence>
<feature type="compositionally biased region" description="Basic and acidic residues" evidence="7">
    <location>
        <begin position="89"/>
        <end position="101"/>
    </location>
</feature>
<feature type="region of interest" description="Disordered" evidence="7">
    <location>
        <begin position="319"/>
        <end position="354"/>
    </location>
</feature>
<dbReference type="InterPro" id="IPR054361">
    <property type="entry name" value="Znf-CCCH_ZC3H4/6/8"/>
</dbReference>
<evidence type="ECO:0000256" key="5">
    <source>
        <dbReference type="ARBA" id="ARBA00022833"/>
    </source>
</evidence>
<reference evidence="9" key="1">
    <citation type="journal article" date="2023" name="Science">
        <title>Genome structures resolve the early diversification of teleost fishes.</title>
        <authorList>
            <person name="Parey E."/>
            <person name="Louis A."/>
            <person name="Montfort J."/>
            <person name="Bouchez O."/>
            <person name="Roques C."/>
            <person name="Iampietro C."/>
            <person name="Lluch J."/>
            <person name="Castinel A."/>
            <person name="Donnadieu C."/>
            <person name="Desvignes T."/>
            <person name="Floi Bucao C."/>
            <person name="Jouanno E."/>
            <person name="Wen M."/>
            <person name="Mejri S."/>
            <person name="Dirks R."/>
            <person name="Jansen H."/>
            <person name="Henkel C."/>
            <person name="Chen W.J."/>
            <person name="Zahm M."/>
            <person name="Cabau C."/>
            <person name="Klopp C."/>
            <person name="Thompson A.W."/>
            <person name="Robinson-Rechavi M."/>
            <person name="Braasch I."/>
            <person name="Lecointre G."/>
            <person name="Bobe J."/>
            <person name="Postlethwait J.H."/>
            <person name="Berthelot C."/>
            <person name="Roest Crollius H."/>
            <person name="Guiguen Y."/>
        </authorList>
    </citation>
    <scope>NUCLEOTIDE SEQUENCE</scope>
    <source>
        <strain evidence="9">WJC10195</strain>
    </source>
</reference>
<proteinExistence type="predicted"/>
<dbReference type="InterPro" id="IPR041367">
    <property type="entry name" value="Znf-CCCH_4"/>
</dbReference>
<keyword evidence="2 6" id="KW-0479">Metal-binding</keyword>
<dbReference type="Pfam" id="PF22623">
    <property type="entry name" value="zf-CCCH_9"/>
    <property type="match status" value="1"/>
</dbReference>
<protein>
    <recommendedName>
        <fullName evidence="8">C3H1-type domain-containing protein</fullName>
    </recommendedName>
</protein>
<accession>A0A9Q1FS68</accession>
<gene>
    <name evidence="9" type="ORF">SKAU_G00139740</name>
</gene>
<name>A0A9Q1FS68_SYNKA</name>
<sequence length="354" mass="40512">MAFVSLFSSPPNKGLRVADTSASTEREKAGADEADINCEGIRATKKKKKRKKKKNNKWGRNGMINMSTRTGQQEEQEERWQRDSSLQLDQEHRPRVQRTEWDWDYNSEDTISQSVNPRKRKQQSNDHGRPERDFASELDQYRQMREALPPPSPPFPFPPQQTRGLSQEKEMNMRGQENPKETWIHKINRGMPGPGQRGRAQSGRGRRGMSRGRGSRNNNNKPDGRHCGKGRGLSGGKVEALPKEERKKPFLSQDFLDQHTLEVQGRHICKYFLRGACIKGDKCNFEHDTNEPSVTKGDACRFSHEPLTDHTRELLEQFLNSEPVKKEEPDRMEQDDCSSPLPPSPSAPCGQTHC</sequence>
<feature type="compositionally biased region" description="Basic residues" evidence="7">
    <location>
        <begin position="204"/>
        <end position="214"/>
    </location>
</feature>
<dbReference type="InterPro" id="IPR045124">
    <property type="entry name" value="Su(sable)-like"/>
</dbReference>
<dbReference type="InterPro" id="IPR036855">
    <property type="entry name" value="Znf_CCCH_sf"/>
</dbReference>
<dbReference type="Gene3D" id="4.10.1000.10">
    <property type="entry name" value="Zinc finger, CCCH-type"/>
    <property type="match status" value="1"/>
</dbReference>
<dbReference type="InterPro" id="IPR000571">
    <property type="entry name" value="Znf_CCCH"/>
</dbReference>
<evidence type="ECO:0000256" key="7">
    <source>
        <dbReference type="SAM" id="MobiDB-lite"/>
    </source>
</evidence>
<dbReference type="AlphaFoldDB" id="A0A9Q1FS68"/>
<dbReference type="OrthoDB" id="411372at2759"/>
<feature type="compositionally biased region" description="Basic and acidic residues" evidence="7">
    <location>
        <begin position="166"/>
        <end position="184"/>
    </location>
</feature>
<dbReference type="SMART" id="SM00356">
    <property type="entry name" value="ZnF_C3H1"/>
    <property type="match status" value="1"/>
</dbReference>
<dbReference type="PANTHER" id="PTHR13119:SF12">
    <property type="entry name" value="PROTEIN SUPPRESSOR OF SABLE"/>
    <property type="match status" value="1"/>
</dbReference>
<keyword evidence="3" id="KW-0677">Repeat</keyword>
<evidence type="ECO:0000256" key="2">
    <source>
        <dbReference type="ARBA" id="ARBA00022723"/>
    </source>
</evidence>
<dbReference type="PANTHER" id="PTHR13119">
    <property type="entry name" value="ZINC FINGER CCCH DOMAIN-CONTAINING PROTEI"/>
    <property type="match status" value="1"/>
</dbReference>
<dbReference type="GO" id="GO:0008270">
    <property type="term" value="F:zinc ion binding"/>
    <property type="evidence" value="ECO:0007669"/>
    <property type="project" value="UniProtKB-KW"/>
</dbReference>
<evidence type="ECO:0000256" key="6">
    <source>
        <dbReference type="PROSITE-ProRule" id="PRU00723"/>
    </source>
</evidence>
<dbReference type="SUPFAM" id="SSF90229">
    <property type="entry name" value="CCCH zinc finger"/>
    <property type="match status" value="2"/>
</dbReference>
<keyword evidence="1" id="KW-0597">Phosphoprotein</keyword>
<feature type="compositionally biased region" description="Basic and acidic residues" evidence="7">
    <location>
        <begin position="323"/>
        <end position="334"/>
    </location>
</feature>
<dbReference type="GO" id="GO:0045892">
    <property type="term" value="P:negative regulation of DNA-templated transcription"/>
    <property type="evidence" value="ECO:0007669"/>
    <property type="project" value="InterPro"/>
</dbReference>
<dbReference type="EMBL" id="JAINUF010000004">
    <property type="protein sequence ID" value="KAJ8365143.1"/>
    <property type="molecule type" value="Genomic_DNA"/>
</dbReference>
<feature type="compositionally biased region" description="Basic and acidic residues" evidence="7">
    <location>
        <begin position="123"/>
        <end position="145"/>
    </location>
</feature>
<organism evidence="9 10">
    <name type="scientific">Synaphobranchus kaupii</name>
    <name type="common">Kaup's arrowtooth eel</name>
    <dbReference type="NCBI Taxonomy" id="118154"/>
    <lineage>
        <taxon>Eukaryota</taxon>
        <taxon>Metazoa</taxon>
        <taxon>Chordata</taxon>
        <taxon>Craniata</taxon>
        <taxon>Vertebrata</taxon>
        <taxon>Euteleostomi</taxon>
        <taxon>Actinopterygii</taxon>
        <taxon>Neopterygii</taxon>
        <taxon>Teleostei</taxon>
        <taxon>Anguilliformes</taxon>
        <taxon>Synaphobranchidae</taxon>
        <taxon>Synaphobranchus</taxon>
    </lineage>
</organism>
<feature type="compositionally biased region" description="Pro residues" evidence="7">
    <location>
        <begin position="148"/>
        <end position="159"/>
    </location>
</feature>
<evidence type="ECO:0000256" key="4">
    <source>
        <dbReference type="ARBA" id="ARBA00022771"/>
    </source>
</evidence>
<dbReference type="Pfam" id="PF18044">
    <property type="entry name" value="zf-CCCH_4"/>
    <property type="match status" value="1"/>
</dbReference>
<dbReference type="GO" id="GO:0005634">
    <property type="term" value="C:nucleus"/>
    <property type="evidence" value="ECO:0007669"/>
    <property type="project" value="TreeGrafter"/>
</dbReference>
<keyword evidence="4 6" id="KW-0863">Zinc-finger</keyword>
<dbReference type="PROSITE" id="PS50103">
    <property type="entry name" value="ZF_C3H1"/>
    <property type="match status" value="1"/>
</dbReference>
<feature type="zinc finger region" description="C3H1-type" evidence="6">
    <location>
        <begin position="268"/>
        <end position="290"/>
    </location>
</feature>
<evidence type="ECO:0000259" key="8">
    <source>
        <dbReference type="PROSITE" id="PS50103"/>
    </source>
</evidence>
<dbReference type="Proteomes" id="UP001152622">
    <property type="component" value="Chromosome 4"/>
</dbReference>
<dbReference type="GO" id="GO:0003723">
    <property type="term" value="F:RNA binding"/>
    <property type="evidence" value="ECO:0007669"/>
    <property type="project" value="InterPro"/>
</dbReference>
<feature type="compositionally biased region" description="Polar residues" evidence="7">
    <location>
        <begin position="1"/>
        <end position="11"/>
    </location>
</feature>
<evidence type="ECO:0000313" key="9">
    <source>
        <dbReference type="EMBL" id="KAJ8365143.1"/>
    </source>
</evidence>
<feature type="region of interest" description="Disordered" evidence="7">
    <location>
        <begin position="1"/>
        <end position="245"/>
    </location>
</feature>
<keyword evidence="10" id="KW-1185">Reference proteome</keyword>
<feature type="compositionally biased region" description="Basic residues" evidence="7">
    <location>
        <begin position="43"/>
        <end position="57"/>
    </location>
</feature>
<evidence type="ECO:0000313" key="10">
    <source>
        <dbReference type="Proteomes" id="UP001152622"/>
    </source>
</evidence>
<evidence type="ECO:0000256" key="3">
    <source>
        <dbReference type="ARBA" id="ARBA00022737"/>
    </source>
</evidence>